<feature type="domain" description="Complex 1 LYR protein" evidence="10">
    <location>
        <begin position="6"/>
        <end position="61"/>
    </location>
</feature>
<feature type="region of interest" description="Disordered" evidence="9">
    <location>
        <begin position="28"/>
        <end position="48"/>
    </location>
</feature>
<comment type="similarity">
    <text evidence="2">Belongs to the complex I LYR family. MZM1 subfamily.</text>
</comment>
<dbReference type="CDD" id="cd20267">
    <property type="entry name" value="Complex1_LYR_LYRM7"/>
    <property type="match status" value="1"/>
</dbReference>
<dbReference type="EMBL" id="JANBOH010000401">
    <property type="protein sequence ID" value="KAJ1642432.1"/>
    <property type="molecule type" value="Genomic_DNA"/>
</dbReference>
<evidence type="ECO:0000259" key="10">
    <source>
        <dbReference type="Pfam" id="PF05347"/>
    </source>
</evidence>
<dbReference type="GO" id="GO:0005759">
    <property type="term" value="C:mitochondrial matrix"/>
    <property type="evidence" value="ECO:0007669"/>
    <property type="project" value="UniProtKB-SubCell"/>
</dbReference>
<dbReference type="PANTHER" id="PTHR46749">
    <property type="entry name" value="COMPLEX III ASSEMBLY FACTOR LYRM7"/>
    <property type="match status" value="1"/>
</dbReference>
<evidence type="ECO:0000256" key="2">
    <source>
        <dbReference type="ARBA" id="ARBA00009949"/>
    </source>
</evidence>
<gene>
    <name evidence="11" type="primary">LYRM7</name>
    <name evidence="11" type="ORF">LPJ64_005718</name>
</gene>
<dbReference type="GO" id="GO:0044183">
    <property type="term" value="F:protein folding chaperone"/>
    <property type="evidence" value="ECO:0007669"/>
    <property type="project" value="TreeGrafter"/>
</dbReference>
<proteinExistence type="inferred from homology"/>
<sequence>MSTASQVRNAYRRLLKVERRRFAGDLPVQAAAQKQTRSEFESNRTQTDEKKIQKLLKHAKNVEEVIRRYVVQAPRSETKENTYDIKFTSEHALRDRHPIIVKSSLQKNKSSSESNE</sequence>
<evidence type="ECO:0000313" key="11">
    <source>
        <dbReference type="EMBL" id="KAJ1642432.1"/>
    </source>
</evidence>
<name>A0A9W7XFX8_9FUNG</name>
<evidence type="ECO:0000256" key="3">
    <source>
        <dbReference type="ARBA" id="ARBA00011589"/>
    </source>
</evidence>
<evidence type="ECO:0000256" key="4">
    <source>
        <dbReference type="ARBA" id="ARBA00015108"/>
    </source>
</evidence>
<comment type="subcellular location">
    <subcellularLocation>
        <location evidence="1">Mitochondrion matrix</location>
    </subcellularLocation>
</comment>
<accession>A0A9W7XFX8</accession>
<keyword evidence="12" id="KW-1185">Reference proteome</keyword>
<dbReference type="InterPro" id="IPR045298">
    <property type="entry name" value="Complex1_LYR_LYRM7"/>
</dbReference>
<evidence type="ECO:0000256" key="6">
    <source>
        <dbReference type="ARBA" id="ARBA00023128"/>
    </source>
</evidence>
<feature type="compositionally biased region" description="Basic and acidic residues" evidence="9">
    <location>
        <begin position="36"/>
        <end position="48"/>
    </location>
</feature>
<dbReference type="Proteomes" id="UP001145021">
    <property type="component" value="Unassembled WGS sequence"/>
</dbReference>
<evidence type="ECO:0000256" key="1">
    <source>
        <dbReference type="ARBA" id="ARBA00004305"/>
    </source>
</evidence>
<organism evidence="11 12">
    <name type="scientific">Coemansia asiatica</name>
    <dbReference type="NCBI Taxonomy" id="1052880"/>
    <lineage>
        <taxon>Eukaryota</taxon>
        <taxon>Fungi</taxon>
        <taxon>Fungi incertae sedis</taxon>
        <taxon>Zoopagomycota</taxon>
        <taxon>Kickxellomycotina</taxon>
        <taxon>Kickxellomycetes</taxon>
        <taxon>Kickxellales</taxon>
        <taxon>Kickxellaceae</taxon>
        <taxon>Coemansia</taxon>
    </lineage>
</organism>
<dbReference type="InterPro" id="IPR050435">
    <property type="entry name" value="MZM1/LYRM7"/>
</dbReference>
<comment type="function">
    <text evidence="8">Assembly factor required for Rieske Fe-S protein RIP1 incorporation into the cytochrome b-c1 (CIII) complex. Functions as a chaperone, binding to this subunit within the mitochondrial matrix and stabilizing it prior to its translocation and insertion into the late CIII dimeric intermediate within the mitochondrial inner membrane. Modulates the mitochondrial matrix zinc pool.</text>
</comment>
<protein>
    <recommendedName>
        <fullName evidence="4">Mitochondrial zinc maintenance protein 1, mitochondrial</fullName>
    </recommendedName>
</protein>
<keyword evidence="6" id="KW-0496">Mitochondrion</keyword>
<keyword evidence="7" id="KW-0143">Chaperone</keyword>
<evidence type="ECO:0000256" key="7">
    <source>
        <dbReference type="ARBA" id="ARBA00023186"/>
    </source>
</evidence>
<evidence type="ECO:0000313" key="12">
    <source>
        <dbReference type="Proteomes" id="UP001145021"/>
    </source>
</evidence>
<dbReference type="AlphaFoldDB" id="A0A9W7XFX8"/>
<comment type="subunit">
    <text evidence="3">Interacts with RIP1.</text>
</comment>
<reference evidence="11" key="1">
    <citation type="submission" date="2022-07" db="EMBL/GenBank/DDBJ databases">
        <title>Phylogenomic reconstructions and comparative analyses of Kickxellomycotina fungi.</title>
        <authorList>
            <person name="Reynolds N.K."/>
            <person name="Stajich J.E."/>
            <person name="Barry K."/>
            <person name="Grigoriev I.V."/>
            <person name="Crous P."/>
            <person name="Smith M.E."/>
        </authorList>
    </citation>
    <scope>NUCLEOTIDE SEQUENCE</scope>
    <source>
        <strain evidence="11">NBRC 105413</strain>
    </source>
</reference>
<dbReference type="GO" id="GO:0034551">
    <property type="term" value="P:mitochondrial respiratory chain complex III assembly"/>
    <property type="evidence" value="ECO:0007669"/>
    <property type="project" value="InterPro"/>
</dbReference>
<dbReference type="Pfam" id="PF05347">
    <property type="entry name" value="Complex1_LYR"/>
    <property type="match status" value="1"/>
</dbReference>
<evidence type="ECO:0000256" key="8">
    <source>
        <dbReference type="ARBA" id="ARBA00025268"/>
    </source>
</evidence>
<keyword evidence="5" id="KW-0809">Transit peptide</keyword>
<evidence type="ECO:0000256" key="9">
    <source>
        <dbReference type="SAM" id="MobiDB-lite"/>
    </source>
</evidence>
<evidence type="ECO:0000256" key="5">
    <source>
        <dbReference type="ARBA" id="ARBA00022946"/>
    </source>
</evidence>
<dbReference type="PANTHER" id="PTHR46749:SF1">
    <property type="entry name" value="COMPLEX III ASSEMBLY FACTOR LYRM7"/>
    <property type="match status" value="1"/>
</dbReference>
<comment type="caution">
    <text evidence="11">The sequence shown here is derived from an EMBL/GenBank/DDBJ whole genome shotgun (WGS) entry which is preliminary data.</text>
</comment>
<dbReference type="InterPro" id="IPR008011">
    <property type="entry name" value="Complex1_LYR_dom"/>
</dbReference>